<keyword evidence="1" id="KW-0378">Hydrolase</keyword>
<keyword evidence="1" id="KW-0347">Helicase</keyword>
<dbReference type="RefSeq" id="WP_006285029.1">
    <property type="nucleotide sequence ID" value="NZ_BALG01000042.1"/>
</dbReference>
<dbReference type="AlphaFoldDB" id="M9L8V6"/>
<proteinExistence type="predicted"/>
<organism evidence="1 2">
    <name type="scientific">Paenibacillus popilliae ATCC 14706</name>
    <dbReference type="NCBI Taxonomy" id="1212764"/>
    <lineage>
        <taxon>Bacteria</taxon>
        <taxon>Bacillati</taxon>
        <taxon>Bacillota</taxon>
        <taxon>Bacilli</taxon>
        <taxon>Bacillales</taxon>
        <taxon>Paenibacillaceae</taxon>
        <taxon>Paenibacillus</taxon>
    </lineage>
</organism>
<dbReference type="GO" id="GO:0004386">
    <property type="term" value="F:helicase activity"/>
    <property type="evidence" value="ECO:0007669"/>
    <property type="project" value="UniProtKB-KW"/>
</dbReference>
<protein>
    <submittedName>
        <fullName evidence="1">Superfamily II DNA and RNA helicase</fullName>
    </submittedName>
</protein>
<name>M9L8V6_PAEPP</name>
<dbReference type="OrthoDB" id="3035805at2"/>
<accession>M9L8V6</accession>
<keyword evidence="2" id="KW-1185">Reference proteome</keyword>
<gene>
    <name evidence="1" type="ORF">PPOP_1038</name>
</gene>
<sequence>MNTPQITAVKAAFEIGLLAGQLTPKNQSYVLNTINALLFSQETNDKSAQEQKGA</sequence>
<evidence type="ECO:0000313" key="2">
    <source>
        <dbReference type="Proteomes" id="UP000029453"/>
    </source>
</evidence>
<keyword evidence="1" id="KW-0067">ATP-binding</keyword>
<evidence type="ECO:0000313" key="1">
    <source>
        <dbReference type="EMBL" id="GAC41687.1"/>
    </source>
</evidence>
<dbReference type="EMBL" id="BALG01000042">
    <property type="protein sequence ID" value="GAC41687.1"/>
    <property type="molecule type" value="Genomic_DNA"/>
</dbReference>
<dbReference type="Proteomes" id="UP000029453">
    <property type="component" value="Unassembled WGS sequence"/>
</dbReference>
<comment type="caution">
    <text evidence="1">The sequence shown here is derived from an EMBL/GenBank/DDBJ whole genome shotgun (WGS) entry which is preliminary data.</text>
</comment>
<reference evidence="1 2" key="1">
    <citation type="submission" date="2012-10" db="EMBL/GenBank/DDBJ databases">
        <title>Draft Genome Sequence of Paenibacillus popilliae ATCC 14706T.</title>
        <authorList>
            <person name="Iiyama K."/>
            <person name="Mori K."/>
            <person name="Mon H."/>
            <person name="Chieda Y."/>
            <person name="Lee J.M."/>
            <person name="Kusakabe T."/>
            <person name="Tashiro K."/>
            <person name="Asano S."/>
            <person name="Yasunaga-Aoki C."/>
            <person name="Shimizu S."/>
        </authorList>
    </citation>
    <scope>NUCLEOTIDE SEQUENCE [LARGE SCALE GENOMIC DNA]</scope>
    <source>
        <strain evidence="1 2">ATCC 14706</strain>
    </source>
</reference>
<keyword evidence="1" id="KW-0547">Nucleotide-binding</keyword>